<evidence type="ECO:0000313" key="2">
    <source>
        <dbReference type="EMBL" id="CAA9471951.1"/>
    </source>
</evidence>
<evidence type="ECO:0008006" key="3">
    <source>
        <dbReference type="Google" id="ProtNLM"/>
    </source>
</evidence>
<protein>
    <recommendedName>
        <fullName evidence="3">Ribosome hibernation promoting factor Hpf</fullName>
    </recommendedName>
</protein>
<dbReference type="InterPro" id="IPR036567">
    <property type="entry name" value="RHF-like"/>
</dbReference>
<reference evidence="2" key="1">
    <citation type="submission" date="2020-02" db="EMBL/GenBank/DDBJ databases">
        <authorList>
            <person name="Meier V. D."/>
        </authorList>
    </citation>
    <scope>NUCLEOTIDE SEQUENCE</scope>
    <source>
        <strain evidence="2">AVDCRST_MAG69</strain>
    </source>
</reference>
<dbReference type="InterPro" id="IPR003489">
    <property type="entry name" value="RHF/RaiA"/>
</dbReference>
<feature type="region of interest" description="Disordered" evidence="1">
    <location>
        <begin position="90"/>
        <end position="129"/>
    </location>
</feature>
<proteinExistence type="predicted"/>
<gene>
    <name evidence="2" type="ORF">AVDCRST_MAG69-156</name>
</gene>
<evidence type="ECO:0000256" key="1">
    <source>
        <dbReference type="SAM" id="MobiDB-lite"/>
    </source>
</evidence>
<name>A0A6J4RER5_9ACTN</name>
<dbReference type="Gene3D" id="3.30.160.100">
    <property type="entry name" value="Ribosome hibernation promotion factor-like"/>
    <property type="match status" value="1"/>
</dbReference>
<dbReference type="Pfam" id="PF02482">
    <property type="entry name" value="Ribosomal_S30AE"/>
    <property type="match status" value="1"/>
</dbReference>
<sequence length="129" mass="14196">MQITVKGRNFLVTDELRDCVARRFERVSKQVSDLARLEVELSGERNPSIAHGCVAEATLHLKGVTLRARESSEDMKRSIGLIADDMAVQAKRHRDRRRARRESRAAAAGIATMPPVALPDLPGSAPAQL</sequence>
<feature type="compositionally biased region" description="Basic residues" evidence="1">
    <location>
        <begin position="90"/>
        <end position="101"/>
    </location>
</feature>
<dbReference type="NCBIfam" id="TIGR00741">
    <property type="entry name" value="yfiA"/>
    <property type="match status" value="1"/>
</dbReference>
<dbReference type="AlphaFoldDB" id="A0A6J4RER5"/>
<dbReference type="SUPFAM" id="SSF69754">
    <property type="entry name" value="Ribosome binding protein Y (YfiA homologue)"/>
    <property type="match status" value="1"/>
</dbReference>
<accession>A0A6J4RER5</accession>
<dbReference type="EMBL" id="CADCVP010000020">
    <property type="protein sequence ID" value="CAA9471951.1"/>
    <property type="molecule type" value="Genomic_DNA"/>
</dbReference>
<organism evidence="2">
    <name type="scientific">uncultured Solirubrobacteraceae bacterium</name>
    <dbReference type="NCBI Taxonomy" id="1162706"/>
    <lineage>
        <taxon>Bacteria</taxon>
        <taxon>Bacillati</taxon>
        <taxon>Actinomycetota</taxon>
        <taxon>Thermoleophilia</taxon>
        <taxon>Solirubrobacterales</taxon>
        <taxon>Solirubrobacteraceae</taxon>
        <taxon>environmental samples</taxon>
    </lineage>
</organism>